<keyword evidence="5 10" id="KW-0067">ATP-binding</keyword>
<evidence type="ECO:0000256" key="10">
    <source>
        <dbReference type="HAMAP-Rule" id="MF_02019"/>
    </source>
</evidence>
<keyword evidence="7 10" id="KW-0573">Peptidoglycan synthesis</keyword>
<evidence type="ECO:0000256" key="5">
    <source>
        <dbReference type="ARBA" id="ARBA00022840"/>
    </source>
</evidence>
<dbReference type="Gene3D" id="3.90.190.20">
    <property type="entry name" value="Mur ligase, C-terminal domain"/>
    <property type="match status" value="1"/>
</dbReference>
<evidence type="ECO:0000256" key="4">
    <source>
        <dbReference type="ARBA" id="ARBA00022741"/>
    </source>
</evidence>
<organism evidence="15 16">
    <name type="scientific">Xenorhabdus vietnamensis</name>
    <dbReference type="NCBI Taxonomy" id="351656"/>
    <lineage>
        <taxon>Bacteria</taxon>
        <taxon>Pseudomonadati</taxon>
        <taxon>Pseudomonadota</taxon>
        <taxon>Gammaproteobacteria</taxon>
        <taxon>Enterobacterales</taxon>
        <taxon>Morganellaceae</taxon>
        <taxon>Xenorhabdus</taxon>
    </lineage>
</organism>
<evidence type="ECO:0000256" key="9">
    <source>
        <dbReference type="ARBA" id="ARBA00023316"/>
    </source>
</evidence>
<dbReference type="GO" id="GO:0051301">
    <property type="term" value="P:cell division"/>
    <property type="evidence" value="ECO:0007669"/>
    <property type="project" value="UniProtKB-KW"/>
</dbReference>
<dbReference type="Pfam" id="PF01225">
    <property type="entry name" value="Mur_ligase"/>
    <property type="match status" value="1"/>
</dbReference>
<dbReference type="RefSeq" id="WP_086108577.1">
    <property type="nucleotide sequence ID" value="NZ_CAWNGD010000095.1"/>
</dbReference>
<feature type="domain" description="Mur ligase N-terminal catalytic" evidence="12">
    <location>
        <begin position="30"/>
        <end position="84"/>
    </location>
</feature>
<dbReference type="InterPro" id="IPR004101">
    <property type="entry name" value="Mur_ligase_C"/>
</dbReference>
<dbReference type="HAMAP" id="MF_02019">
    <property type="entry name" value="MurF"/>
    <property type="match status" value="1"/>
</dbReference>
<comment type="function">
    <text evidence="10 11">Involved in cell wall formation. Catalyzes the final step in the synthesis of UDP-N-acetylmuramoyl-pentapeptide, the precursor of murein.</text>
</comment>
<dbReference type="InterPro" id="IPR036565">
    <property type="entry name" value="Mur-like_cat_sf"/>
</dbReference>
<reference evidence="15 16" key="1">
    <citation type="submission" date="2016-10" db="EMBL/GenBank/DDBJ databases">
        <title>Systematic genetic and metabolomic analysis of Xenorhabdus and Photorhabdus spp., highlights the requirements for a dual symbiotic and pathogenic life style.</title>
        <authorList>
            <person name="Tobias N.J."/>
            <person name="Wolff H."/>
            <person name="Djahanschiri B."/>
            <person name="Pidot S.J."/>
            <person name="Stinear T.P."/>
            <person name="Ebersberger I."/>
            <person name="Bode H.B."/>
        </authorList>
    </citation>
    <scope>NUCLEOTIDE SEQUENCE [LARGE SCALE GENOMIC DNA]</scope>
    <source>
        <strain evidence="15 16">DSM 22392</strain>
    </source>
</reference>
<dbReference type="SUPFAM" id="SSF53244">
    <property type="entry name" value="MurD-like peptide ligases, peptide-binding domain"/>
    <property type="match status" value="1"/>
</dbReference>
<dbReference type="InterPro" id="IPR000713">
    <property type="entry name" value="Mur_ligase_N"/>
</dbReference>
<evidence type="ECO:0000256" key="1">
    <source>
        <dbReference type="ARBA" id="ARBA00022490"/>
    </source>
</evidence>
<comment type="subcellular location">
    <subcellularLocation>
        <location evidence="10 11">Cytoplasm</location>
    </subcellularLocation>
</comment>
<dbReference type="Pfam" id="PF02875">
    <property type="entry name" value="Mur_ligase_C"/>
    <property type="match status" value="1"/>
</dbReference>
<dbReference type="InterPro" id="IPR036615">
    <property type="entry name" value="Mur_ligase_C_dom_sf"/>
</dbReference>
<accession>A0A1Y2SEB5</accession>
<dbReference type="SUPFAM" id="SSF53623">
    <property type="entry name" value="MurD-like peptide ligases, catalytic domain"/>
    <property type="match status" value="1"/>
</dbReference>
<dbReference type="GO" id="GO:0005737">
    <property type="term" value="C:cytoplasm"/>
    <property type="evidence" value="ECO:0007669"/>
    <property type="project" value="UniProtKB-SubCell"/>
</dbReference>
<sequence>MIPLTLQQLTQLTNGALYRITDKQAEALQINAVETDSRKIIHGCLFIALKGEKFDAHDFAEDVAQLGAGALLVSRRLDIDCPQIVVEDTRLAMGKLAGWVRQKSKARIVALTGSSGKTSVKEMTAAILRQCGNTLYTAGNFNNDIGVPLTLFRLTDEHQFAVIELGANHIGEISYTAEMVRPESALVNNLFSAHLEGFGSLAGVAKAKGEIFEGLAPIGTAIINLDSNDWNNWQHSINDQQTVWRFSVSPTTGADFYATDILEQPLATHFCLHSPIGSIELTLPLPGKHNIANALAASALAISVGASLDDIRTGLSELKAVAGRLFPILLTEGKVILDDTYNANPGSMIAAANVLSQMSGYRVMVVGDMGELGEQAIECHQEVGEAIAPKNIDKVLSVGTLSAHISSASGRGQHFINKAELVAALLPLLGQHEMISILIKGSRSAAMEEVVNGLKENFQC</sequence>
<gene>
    <name evidence="10" type="primary">murF</name>
    <name evidence="15" type="ORF">Xvie_01365</name>
</gene>
<keyword evidence="2 10" id="KW-0436">Ligase</keyword>
<evidence type="ECO:0000256" key="7">
    <source>
        <dbReference type="ARBA" id="ARBA00022984"/>
    </source>
</evidence>
<dbReference type="UniPathway" id="UPA00219"/>
<dbReference type="PANTHER" id="PTHR43024">
    <property type="entry name" value="UDP-N-ACETYLMURAMOYL-TRIPEPTIDE--D-ALANYL-D-ALANINE LIGASE"/>
    <property type="match status" value="1"/>
</dbReference>
<dbReference type="GO" id="GO:0047480">
    <property type="term" value="F:UDP-N-acetylmuramoyl-tripeptide-D-alanyl-D-alanine ligase activity"/>
    <property type="evidence" value="ECO:0007669"/>
    <property type="project" value="UniProtKB-UniRule"/>
</dbReference>
<evidence type="ECO:0000256" key="8">
    <source>
        <dbReference type="ARBA" id="ARBA00023306"/>
    </source>
</evidence>
<evidence type="ECO:0000313" key="15">
    <source>
        <dbReference type="EMBL" id="OTA17109.1"/>
    </source>
</evidence>
<evidence type="ECO:0000256" key="6">
    <source>
        <dbReference type="ARBA" id="ARBA00022960"/>
    </source>
</evidence>
<keyword evidence="6 10" id="KW-0133">Cell shape</keyword>
<dbReference type="Pfam" id="PF08245">
    <property type="entry name" value="Mur_ligase_M"/>
    <property type="match status" value="1"/>
</dbReference>
<dbReference type="STRING" id="351656.Xvie_01365"/>
<dbReference type="SUPFAM" id="SSF63418">
    <property type="entry name" value="MurE/MurF N-terminal domain"/>
    <property type="match status" value="1"/>
</dbReference>
<dbReference type="Gene3D" id="3.40.1390.10">
    <property type="entry name" value="MurE/MurF, N-terminal domain"/>
    <property type="match status" value="1"/>
</dbReference>
<evidence type="ECO:0000256" key="3">
    <source>
        <dbReference type="ARBA" id="ARBA00022618"/>
    </source>
</evidence>
<keyword evidence="4 10" id="KW-0547">Nucleotide-binding</keyword>
<evidence type="ECO:0000256" key="2">
    <source>
        <dbReference type="ARBA" id="ARBA00022598"/>
    </source>
</evidence>
<comment type="pathway">
    <text evidence="10 11">Cell wall biogenesis; peptidoglycan biosynthesis.</text>
</comment>
<keyword evidence="1 10" id="KW-0963">Cytoplasm</keyword>
<dbReference type="GO" id="GO:0008360">
    <property type="term" value="P:regulation of cell shape"/>
    <property type="evidence" value="ECO:0007669"/>
    <property type="project" value="UniProtKB-KW"/>
</dbReference>
<dbReference type="OrthoDB" id="9801978at2"/>
<comment type="caution">
    <text evidence="15">The sequence shown here is derived from an EMBL/GenBank/DDBJ whole genome shotgun (WGS) entry which is preliminary data.</text>
</comment>
<evidence type="ECO:0000256" key="11">
    <source>
        <dbReference type="RuleBase" id="RU004136"/>
    </source>
</evidence>
<feature type="domain" description="Mur ligase C-terminal" evidence="13">
    <location>
        <begin position="332"/>
        <end position="442"/>
    </location>
</feature>
<protein>
    <recommendedName>
        <fullName evidence="10 11">UDP-N-acetylmuramoyl-tripeptide--D-alanyl-D-alanine ligase</fullName>
        <ecNumber evidence="10 11">6.3.2.10</ecNumber>
    </recommendedName>
    <alternativeName>
        <fullName evidence="10">D-alanyl-D-alanine-adding enzyme</fullName>
    </alternativeName>
</protein>
<keyword evidence="3 10" id="KW-0132">Cell division</keyword>
<dbReference type="InterPro" id="IPR005863">
    <property type="entry name" value="UDP-N-AcMur_synth"/>
</dbReference>
<dbReference type="AlphaFoldDB" id="A0A1Y2SEB5"/>
<dbReference type="InterPro" id="IPR051046">
    <property type="entry name" value="MurCDEF_CellWall_CoF430Synth"/>
</dbReference>
<evidence type="ECO:0000313" key="16">
    <source>
        <dbReference type="Proteomes" id="UP000194350"/>
    </source>
</evidence>
<dbReference type="InterPro" id="IPR035911">
    <property type="entry name" value="MurE/MurF_N"/>
</dbReference>
<feature type="binding site" evidence="10">
    <location>
        <begin position="113"/>
        <end position="119"/>
    </location>
    <ligand>
        <name>ATP</name>
        <dbReference type="ChEBI" id="CHEBI:30616"/>
    </ligand>
</feature>
<comment type="similarity">
    <text evidence="10">Belongs to the MurCDEF family. MurF subfamily.</text>
</comment>
<dbReference type="Gene3D" id="3.40.1190.10">
    <property type="entry name" value="Mur-like, catalytic domain"/>
    <property type="match status" value="1"/>
</dbReference>
<dbReference type="PANTHER" id="PTHR43024:SF1">
    <property type="entry name" value="UDP-N-ACETYLMURAMOYL-TRIPEPTIDE--D-ALANYL-D-ALANINE LIGASE"/>
    <property type="match status" value="1"/>
</dbReference>
<dbReference type="Proteomes" id="UP000194350">
    <property type="component" value="Unassembled WGS sequence"/>
</dbReference>
<feature type="domain" description="Mur ligase central" evidence="14">
    <location>
        <begin position="112"/>
        <end position="301"/>
    </location>
</feature>
<proteinExistence type="inferred from homology"/>
<evidence type="ECO:0000259" key="12">
    <source>
        <dbReference type="Pfam" id="PF01225"/>
    </source>
</evidence>
<name>A0A1Y2SEB5_9GAMM</name>
<dbReference type="GO" id="GO:0008766">
    <property type="term" value="F:UDP-N-acetylmuramoylalanyl-D-glutamyl-2,6-diaminopimelate-D-alanyl-D-alanine ligase activity"/>
    <property type="evidence" value="ECO:0007669"/>
    <property type="project" value="RHEA"/>
</dbReference>
<evidence type="ECO:0000259" key="14">
    <source>
        <dbReference type="Pfam" id="PF08245"/>
    </source>
</evidence>
<dbReference type="GO" id="GO:0071555">
    <property type="term" value="P:cell wall organization"/>
    <property type="evidence" value="ECO:0007669"/>
    <property type="project" value="UniProtKB-KW"/>
</dbReference>
<dbReference type="EC" id="6.3.2.10" evidence="10 11"/>
<keyword evidence="9 10" id="KW-0961">Cell wall biogenesis/degradation</keyword>
<keyword evidence="16" id="KW-1185">Reference proteome</keyword>
<dbReference type="NCBIfam" id="NF008041">
    <property type="entry name" value="PRK10773.1"/>
    <property type="match status" value="1"/>
</dbReference>
<dbReference type="GO" id="GO:0005524">
    <property type="term" value="F:ATP binding"/>
    <property type="evidence" value="ECO:0007669"/>
    <property type="project" value="UniProtKB-UniRule"/>
</dbReference>
<dbReference type="EMBL" id="MUBJ01000005">
    <property type="protein sequence ID" value="OTA17109.1"/>
    <property type="molecule type" value="Genomic_DNA"/>
</dbReference>
<evidence type="ECO:0000259" key="13">
    <source>
        <dbReference type="Pfam" id="PF02875"/>
    </source>
</evidence>
<comment type="catalytic activity">
    <reaction evidence="10 11">
        <text>D-alanyl-D-alanine + UDP-N-acetyl-alpha-D-muramoyl-L-alanyl-gamma-D-glutamyl-meso-2,6-diaminopimelate + ATP = UDP-N-acetyl-alpha-D-muramoyl-L-alanyl-gamma-D-glutamyl-meso-2,6-diaminopimeloyl-D-alanyl-D-alanine + ADP + phosphate + H(+)</text>
        <dbReference type="Rhea" id="RHEA:28374"/>
        <dbReference type="ChEBI" id="CHEBI:15378"/>
        <dbReference type="ChEBI" id="CHEBI:30616"/>
        <dbReference type="ChEBI" id="CHEBI:43474"/>
        <dbReference type="ChEBI" id="CHEBI:57822"/>
        <dbReference type="ChEBI" id="CHEBI:61386"/>
        <dbReference type="ChEBI" id="CHEBI:83905"/>
        <dbReference type="ChEBI" id="CHEBI:456216"/>
        <dbReference type="EC" id="6.3.2.10"/>
    </reaction>
</comment>
<dbReference type="InterPro" id="IPR013221">
    <property type="entry name" value="Mur_ligase_cen"/>
</dbReference>
<keyword evidence="8 10" id="KW-0131">Cell cycle</keyword>
<dbReference type="GO" id="GO:0009252">
    <property type="term" value="P:peptidoglycan biosynthetic process"/>
    <property type="evidence" value="ECO:0007669"/>
    <property type="project" value="UniProtKB-UniRule"/>
</dbReference>
<dbReference type="NCBIfam" id="TIGR01143">
    <property type="entry name" value="murF"/>
    <property type="match status" value="1"/>
</dbReference>